<feature type="compositionally biased region" description="Polar residues" evidence="10">
    <location>
        <begin position="2860"/>
        <end position="2886"/>
    </location>
</feature>
<dbReference type="EMBL" id="BQNB010016495">
    <property type="protein sequence ID" value="GJT52431.1"/>
    <property type="molecule type" value="Genomic_DNA"/>
</dbReference>
<keyword evidence="2" id="KW-0808">Transferase</keyword>
<keyword evidence="4" id="KW-0540">Nuclease</keyword>
<evidence type="ECO:0000259" key="11">
    <source>
        <dbReference type="PROSITE" id="PS50994"/>
    </source>
</evidence>
<dbReference type="InterPro" id="IPR043502">
    <property type="entry name" value="DNA/RNA_pol_sf"/>
</dbReference>
<dbReference type="Pfam" id="PF13976">
    <property type="entry name" value="gag_pre-integrs"/>
    <property type="match status" value="2"/>
</dbReference>
<dbReference type="InterPro" id="IPR039537">
    <property type="entry name" value="Retrotran_Ty1/copia-like"/>
</dbReference>
<feature type="region of interest" description="Disordered" evidence="10">
    <location>
        <begin position="3872"/>
        <end position="3891"/>
    </location>
</feature>
<proteinExistence type="predicted"/>
<evidence type="ECO:0000256" key="3">
    <source>
        <dbReference type="ARBA" id="ARBA00022695"/>
    </source>
</evidence>
<keyword evidence="13" id="KW-1185">Reference proteome</keyword>
<feature type="region of interest" description="Disordered" evidence="10">
    <location>
        <begin position="3096"/>
        <end position="3131"/>
    </location>
</feature>
<feature type="region of interest" description="Disordered" evidence="10">
    <location>
        <begin position="2810"/>
        <end position="2890"/>
    </location>
</feature>
<dbReference type="InterPro" id="IPR043128">
    <property type="entry name" value="Rev_trsase/Diguanyl_cyclase"/>
</dbReference>
<evidence type="ECO:0000313" key="13">
    <source>
        <dbReference type="Proteomes" id="UP001151760"/>
    </source>
</evidence>
<keyword evidence="6" id="KW-0255">Endonuclease</keyword>
<dbReference type="InterPro" id="IPR001584">
    <property type="entry name" value="Integrase_cat-core"/>
</dbReference>
<evidence type="ECO:0000256" key="6">
    <source>
        <dbReference type="ARBA" id="ARBA00022759"/>
    </source>
</evidence>
<feature type="compositionally biased region" description="Basic residues" evidence="10">
    <location>
        <begin position="3797"/>
        <end position="3808"/>
    </location>
</feature>
<dbReference type="InterPro" id="IPR021109">
    <property type="entry name" value="Peptidase_aspartic_dom_sf"/>
</dbReference>
<feature type="region of interest" description="Disordered" evidence="10">
    <location>
        <begin position="210"/>
        <end position="241"/>
    </location>
</feature>
<dbReference type="CDD" id="cd00303">
    <property type="entry name" value="retropepsin_like"/>
    <property type="match status" value="1"/>
</dbReference>
<keyword evidence="9" id="KW-0175">Coiled coil</keyword>
<dbReference type="Gene3D" id="3.30.70.270">
    <property type="match status" value="1"/>
</dbReference>
<accession>A0ABQ5EN99</accession>
<evidence type="ECO:0000256" key="5">
    <source>
        <dbReference type="ARBA" id="ARBA00022723"/>
    </source>
</evidence>
<feature type="compositionally biased region" description="Basic and acidic residues" evidence="10">
    <location>
        <begin position="1787"/>
        <end position="1822"/>
    </location>
</feature>
<evidence type="ECO:0000256" key="9">
    <source>
        <dbReference type="SAM" id="Coils"/>
    </source>
</evidence>
<dbReference type="InterPro" id="IPR041373">
    <property type="entry name" value="RT_RNaseH"/>
</dbReference>
<reference evidence="12" key="2">
    <citation type="submission" date="2022-01" db="EMBL/GenBank/DDBJ databases">
        <authorList>
            <person name="Yamashiro T."/>
            <person name="Shiraishi A."/>
            <person name="Satake H."/>
            <person name="Nakayama K."/>
        </authorList>
    </citation>
    <scope>NUCLEOTIDE SEQUENCE</scope>
</reference>
<dbReference type="InterPro" id="IPR036397">
    <property type="entry name" value="RNaseH_sf"/>
</dbReference>
<feature type="domain" description="Integrase catalytic" evidence="11">
    <location>
        <begin position="2512"/>
        <end position="2678"/>
    </location>
</feature>
<evidence type="ECO:0000313" key="12">
    <source>
        <dbReference type="EMBL" id="GJT52431.1"/>
    </source>
</evidence>
<evidence type="ECO:0000256" key="1">
    <source>
        <dbReference type="ARBA" id="ARBA00012493"/>
    </source>
</evidence>
<keyword evidence="8 12" id="KW-0695">RNA-directed DNA polymerase</keyword>
<dbReference type="Pfam" id="PF17921">
    <property type="entry name" value="Integrase_H2C2"/>
    <property type="match status" value="1"/>
</dbReference>
<dbReference type="Gene3D" id="2.40.70.10">
    <property type="entry name" value="Acid Proteases"/>
    <property type="match status" value="1"/>
</dbReference>
<dbReference type="SUPFAM" id="SSF53098">
    <property type="entry name" value="Ribonuclease H-like"/>
    <property type="match status" value="3"/>
</dbReference>
<feature type="compositionally biased region" description="Basic and acidic residues" evidence="10">
    <location>
        <begin position="3114"/>
        <end position="3124"/>
    </location>
</feature>
<feature type="region of interest" description="Disordered" evidence="10">
    <location>
        <begin position="1980"/>
        <end position="2011"/>
    </location>
</feature>
<dbReference type="Proteomes" id="UP001151760">
    <property type="component" value="Unassembled WGS sequence"/>
</dbReference>
<evidence type="ECO:0000256" key="7">
    <source>
        <dbReference type="ARBA" id="ARBA00022801"/>
    </source>
</evidence>
<evidence type="ECO:0000256" key="2">
    <source>
        <dbReference type="ARBA" id="ARBA00022679"/>
    </source>
</evidence>
<evidence type="ECO:0000256" key="4">
    <source>
        <dbReference type="ARBA" id="ARBA00022722"/>
    </source>
</evidence>
<dbReference type="Pfam" id="PF17917">
    <property type="entry name" value="RT_RNaseH"/>
    <property type="match status" value="1"/>
</dbReference>
<evidence type="ECO:0000256" key="10">
    <source>
        <dbReference type="SAM" id="MobiDB-lite"/>
    </source>
</evidence>
<dbReference type="PROSITE" id="PS50994">
    <property type="entry name" value="INTEGRASE"/>
    <property type="match status" value="2"/>
</dbReference>
<dbReference type="Pfam" id="PF07727">
    <property type="entry name" value="RVT_2"/>
    <property type="match status" value="1"/>
</dbReference>
<feature type="compositionally biased region" description="Low complexity" evidence="10">
    <location>
        <begin position="1823"/>
        <end position="1835"/>
    </location>
</feature>
<feature type="compositionally biased region" description="Basic residues" evidence="10">
    <location>
        <begin position="217"/>
        <end position="231"/>
    </location>
</feature>
<dbReference type="PANTHER" id="PTHR42648">
    <property type="entry name" value="TRANSPOSASE, PUTATIVE-RELATED"/>
    <property type="match status" value="1"/>
</dbReference>
<dbReference type="SUPFAM" id="SSF56672">
    <property type="entry name" value="DNA/RNA polymerases"/>
    <property type="match status" value="1"/>
</dbReference>
<protein>
    <recommendedName>
        <fullName evidence="1">RNA-directed DNA polymerase</fullName>
        <ecNumber evidence="1">2.7.7.49</ecNumber>
    </recommendedName>
</protein>
<dbReference type="EC" id="2.7.7.49" evidence="1"/>
<feature type="compositionally biased region" description="Polar residues" evidence="10">
    <location>
        <begin position="232"/>
        <end position="241"/>
    </location>
</feature>
<reference evidence="12" key="1">
    <citation type="journal article" date="2022" name="Int. J. Mol. Sci.">
        <title>Draft Genome of Tanacetum Coccineum: Genomic Comparison of Closely Related Tanacetum-Family Plants.</title>
        <authorList>
            <person name="Yamashiro T."/>
            <person name="Shiraishi A."/>
            <person name="Nakayama K."/>
            <person name="Satake H."/>
        </authorList>
    </citation>
    <scope>NUCLEOTIDE SEQUENCE</scope>
</reference>
<name>A0ABQ5EN99_9ASTR</name>
<keyword evidence="5" id="KW-0479">Metal-binding</keyword>
<gene>
    <name evidence="12" type="ORF">Tco_0978588</name>
</gene>
<feature type="compositionally biased region" description="Basic and acidic residues" evidence="10">
    <location>
        <begin position="2813"/>
        <end position="2832"/>
    </location>
</feature>
<feature type="compositionally biased region" description="Polar residues" evidence="10">
    <location>
        <begin position="1981"/>
        <end position="2011"/>
    </location>
</feature>
<dbReference type="InterPro" id="IPR013103">
    <property type="entry name" value="RVT_2"/>
</dbReference>
<dbReference type="InterPro" id="IPR041588">
    <property type="entry name" value="Integrase_H2C2"/>
</dbReference>
<dbReference type="CDD" id="cd09274">
    <property type="entry name" value="RNase_HI_RT_Ty3"/>
    <property type="match status" value="1"/>
</dbReference>
<feature type="compositionally biased region" description="Basic and acidic residues" evidence="10">
    <location>
        <begin position="3849"/>
        <end position="3859"/>
    </location>
</feature>
<dbReference type="Gene3D" id="3.30.420.10">
    <property type="entry name" value="Ribonuclease H-like superfamily/Ribonuclease H"/>
    <property type="match status" value="4"/>
</dbReference>
<feature type="domain" description="Integrase catalytic" evidence="11">
    <location>
        <begin position="1046"/>
        <end position="1160"/>
    </location>
</feature>
<organism evidence="12 13">
    <name type="scientific">Tanacetum coccineum</name>
    <dbReference type="NCBI Taxonomy" id="301880"/>
    <lineage>
        <taxon>Eukaryota</taxon>
        <taxon>Viridiplantae</taxon>
        <taxon>Streptophyta</taxon>
        <taxon>Embryophyta</taxon>
        <taxon>Tracheophyta</taxon>
        <taxon>Spermatophyta</taxon>
        <taxon>Magnoliopsida</taxon>
        <taxon>eudicotyledons</taxon>
        <taxon>Gunneridae</taxon>
        <taxon>Pentapetalae</taxon>
        <taxon>asterids</taxon>
        <taxon>campanulids</taxon>
        <taxon>Asterales</taxon>
        <taxon>Asteraceae</taxon>
        <taxon>Asteroideae</taxon>
        <taxon>Anthemideae</taxon>
        <taxon>Anthemidinae</taxon>
        <taxon>Tanacetum</taxon>
    </lineage>
</organism>
<dbReference type="GO" id="GO:0003964">
    <property type="term" value="F:RNA-directed DNA polymerase activity"/>
    <property type="evidence" value="ECO:0007669"/>
    <property type="project" value="UniProtKB-KW"/>
</dbReference>
<dbReference type="Pfam" id="PF25597">
    <property type="entry name" value="SH3_retrovirus"/>
    <property type="match status" value="2"/>
</dbReference>
<dbReference type="InterPro" id="IPR057670">
    <property type="entry name" value="SH3_retrovirus"/>
</dbReference>
<dbReference type="PANTHER" id="PTHR42648:SF32">
    <property type="entry name" value="RIBONUCLEASE H-LIKE DOMAIN, GAG-PRE-INTEGRASE DOMAIN PROTEIN-RELATED"/>
    <property type="match status" value="1"/>
</dbReference>
<feature type="coiled-coil region" evidence="9">
    <location>
        <begin position="112"/>
        <end position="146"/>
    </location>
</feature>
<dbReference type="Pfam" id="PF00665">
    <property type="entry name" value="rve"/>
    <property type="match status" value="2"/>
</dbReference>
<comment type="caution">
    <text evidence="12">The sequence shown here is derived from an EMBL/GenBank/DDBJ whole genome shotgun (WGS) entry which is preliminary data.</text>
</comment>
<evidence type="ECO:0000256" key="8">
    <source>
        <dbReference type="ARBA" id="ARBA00022918"/>
    </source>
</evidence>
<keyword evidence="7" id="KW-0378">Hydrolase</keyword>
<feature type="region of interest" description="Disordered" evidence="10">
    <location>
        <begin position="3763"/>
        <end position="3819"/>
    </location>
</feature>
<keyword evidence="3" id="KW-0548">Nucleotidyltransferase</keyword>
<sequence>MDLRWQMAMLTMRARRFLKNTGRRLTVNGNETIGFNKSKVSATTATRGDILLGSAELQEIKTTRTRKAQKGVCLWKHLLPQLCLESVEEKLEFYKKNESVYVENINGLKRDIQVGEITITELKKKLEKIQKEKDSIQFNVDKFENASKIPPPYTGNLMPPTPDLSFTGLDKFVNKPIVENRNEEENVSQTKTEKKIVKPNIAKIEFVKPKQQEKTARKTVKQVEKHRKNTHSPRGNQRNWNNMMSQKLGSNFEMFNKACYVCGSFDHLQVDCNYHQKQFQNQRMIKHVWNNAQRVNHQNCAKKNMILRAVPMKSGLVSINTTRQVNVAHSKTTLNAARLMSYLSKTTHLTVKRPIHKNTILKNNNIDQRVNTGNPQMDLQDQGVIDNGCSRHMTENMSYLTDYEEIDGGYVAFGGNPKGGKITGKAVILNKLPKKLGDPGRFLIPCEFTGITTCNALADLGASINLMPYSVWNNLSLPELTPTCMTLELADRSITKPIGIAEDVFVNVGKFQFPADFVVVDFEPDPRVPLILGRCFLKTSHALIDVYEGEITLRVGKEAITFNLDQTSDIHSYYNHMTETKSTSLIWLVMKKLNEATQKDHIPLPFHGPNARRLVGTNTTVSSMASRVIFRSQSTQKIKKRQHSLAHTELSPIVACLLGYAMLPSTPKMTEPLVVKEGLFSDTKISKSGIEVDRAKVEVIAKLPHPTTVKGVRSFLGHAGFYRRFIQDFSKIARPMTHLLEKETPFFFSEECIESFNTLKRKLTEAPILIAPDWDLPFELMCDASDFAIGAVLGQRKNKHFQPIHYASKTMNEAQTHYTTTEKELLAVVYAFEKFRSYLVMSKSIVYTDHSAIKYLFAKKDAKARLMRWILLLQEFDIEIRDKKGAENLAADHLSRLENPHQDKFENKEINEAFPLETLGSIALKDDNTPWFADFANYHAGKFIVKGMSSQQKNKFFKDVKHYFWDDPFLFKNCADQVIRRCVSGQEALDILKACHSGPTGGHYGANYTARKVFDSGFYWPTIYKDAHDFVTHCDICQRQGKITQRDEMPQNSIQVCEIFDIWGIDFMGPFPSSRGNKYILVAVDYLSKWVEAKALPTNDARVVCKFLKTLFSRFGAPRAIISDRGTHFCNDQFTKVMLKYGVTHRLSTAYHPQTSGQVEVSSFSRGKLKSRWSGPFTVTQVFPYGTVELSQNSGPNFKVNGHRIKHYFGGHTNRAVPIPDIPHGPTNSGELVSVGPRQALRGGTNATQCLSVVVLNNFPMWKTSRARSIHKEFNITQLHFGIHTKEAFNTAQGVSTASTQVDAANTINIDNLSDAVICAFFASQPNSPQLVHEDLQKINPDDMEEMDLRWQMAILTMRARRFLKNTGRKLTVNESYRCFPKYEDWVPEDEEDIGNLQMDLQDQGVIDSGCSMHMTGNMSYLTDYEEIDGGYVTFGGNLKGGKITGKCTIKTVPRKNNMYSVDLKNIVPKGGLTCLFAKATSDESKLWHRRLCHLNFKTMNKLVKGNLVRGLPSKLFENDQTCVACQKGKKHRASCKSKTENSISLPLHLLHMDLFGPTFVKSLKKKMYCLVVTDDYSRFTWVFFLATKDETSGILKSFITRIENLVDHKVKVIRSRTPQQNGVDERRNRIIIEAFRTMLADSKLLTTFWAEAVNTACYVQNRMLVIKPHNKTSYELFHGRTPTLSFMRPFGCPVTILNTIDHLGKFDGKADEGFFVGYSLNSKAFRVFISRTRIVEENLHIMFNENTPNVVGSGPDWIFDIDVLTRTMNYEPIVACTQSNGFADPKSSHDDGSKPSSDDGKKVDEDPRKESEFNDQEKEDNVNSTNNVNAASTNKFESTNSGTTTKLPILKLVTKMYVPVTAKEKKNKKNDVKAKSLLLMALPNEHQLTFSQYPDAKSMFAAIETRFGGNEATRKTQKTLLKQQLQKIVSRLAILGVVIAQEDLNSKFLSSLPPEWNTHVVKKSVGASSGAQNLAFMTAPRTSSTNDANTDTPQVSTASPNVNTTSPQVSTASLSDNAVYAFMVENPNGSDLLHQDLEQIREDDLEAMDLKWQLSLLSMRAKRKQGNNEDTSSKAMLAIDGVGFDWSDMAEEQVQTNMALIAFSDSECDELIVKLNQTKFTATTYKRGLGTLEEQLITYRKNEVLFSEEVAVLKREVACKDYEINAQCKYHQKERMVYENKYNRVNYNYTTKRTHSNAQRNMVPRSILMKTGLKTFGTARTVNTAHPKSTIFSAKPIPCFSKPAQSTVRRPFQTKTALYNKRFTQAVHTAKAQAVNTARPKVVKTARPNFAVVNDVRVNQANAVKASACWVWRPTKPDSASITFKKHNYIDARGRSKSEFDGGYVAFGGGAYGGRITGRGTLKTDNLDFEDVYFVNELKFNLFNVSQMCDKKNYVLFTDTECLVLSPNFKLPDENHILLKIPRKDNMYSFDMKNIVPKESLTCHVAKATLDESMLWHRRFGHINFKNINKLVKDNLVRGLPTKHFENDQTCVACHKGKQHRASCKSKVLNPITKPLFMLHMNLFGPTFMSSLMHKKYCLVVTNNYSRFTWVFFLTTKDETSEILKNFIKEIENLVDKKVKIIRSDNGTEFKNKVMDNFCKEKGIKREYSIARTPQQNGVAERRNRTLIEAARTMLADSKLPTTFWAEAVSTACYVQNRVLVVKPHNKTPYELFRGFKPALSFMRPFGCHVTILNTLDSLGKFDGKSDEGFFVGYSLSSKAFRVYNTRTRRVEENLHIGFLENKPMIEGNGPKWLFDIDSLTQSMNYVPVTAGTISNESAGTQGEFSAGTSEEIRQDCIVMPIWKDASYFDSPSKDDNGEPKSVADDQKQDGDGPNNENVEKDKFEDDSSTKEVNAAGQHVNTASPEVNTVGPSVNTASSYDQNSPKDMFTIGASHSLEATHVEFFSEEEEPEVDLGNITNSYSVPTTPNTRIHKDHPIENVIGDVKTSVQTRRMTKPTSEQGFLSAVWILMEFPIGKSAIGTKWVFKNKKGERGIMIRNKARLVGQGHRQEEGIDYEEVFAPVARIEAIRLFLAYASFMGFLVYQMDVKSDFLYGTIEEEVYVTQPPGFKDPDHLDKVYKVEKALYGLLIGTDNQEKDEKQSQNDKTGLGMEKTVKDKAKSKPESQSSQKVNRKLIGVISSQELIELLSSGLEAKEPLGQFIFTSPKKHNKHKKKKTKNPLLEVISEDVTPEMIAEFQNVDKRVLTIFDHVRMEATLRDSLSNMSRNAEEYAYHLEQSTNFMESQIVWESRQQDIPHTIPKTLIFYGPQRNPNEPPRPLYNKDLFFLKYGNTEKKKSCVTWERVHDFQLGIERYQMKVNLTAPKLKFPGIEEHAPYKIVDEPRMGLIYLNSKDEKRVMYLEEIVKFCDATLEKVLNEVKLRMFESKLWRKPPLLGELDRDILRAFEREITKRLSHEQMRRWESFMNGRPILSTMKHMPMIPDPDGAVNINGTVKQILEPLSKMNESNKKQYIADVKVMNYLLQALPNDIYNSMDACKNTKEMWKQIKRLMFGSDVYADLARCNDDCKTTSGGIQFLGDKLVSWSSKKQDCTTMSTAKAGTEYQLAYLFTKALPKERFEYLVYRIVFHMAQQVIPAAQLVPKFHTIGRCNNYAVLQSIPCSPECKIVGQILLDHLLSYALTVTADFVYTVDMFRDILQLPAETPDNPFVAPVNIETIEVFMNKVGHQGVIDKVNAFYTKNLAQPWQTMFKKFPEIPKRIEEDYHSIKDDIPLVSVYTTGDVRVRGMLILDAFLTEEIRATNDFKESTPRAHRTPTLTVSPQGKKRKQSAEESSSPRQSHKITIKRKKPSTTPIPPPIEAQENIANVQEKLAEEEIEKLVEEKNDEEIENEKNNDNIEETDKVIKEKDIVDDVTGSTKIRKEQKQTPIPHNN</sequence>
<dbReference type="Gene3D" id="1.10.340.70">
    <property type="match status" value="1"/>
</dbReference>
<dbReference type="InterPro" id="IPR025724">
    <property type="entry name" value="GAG-pre-integrase_dom"/>
</dbReference>
<feature type="compositionally biased region" description="Basic and acidic residues" evidence="10">
    <location>
        <begin position="2839"/>
        <end position="2851"/>
    </location>
</feature>
<feature type="region of interest" description="Disordered" evidence="10">
    <location>
        <begin position="1780"/>
        <end position="1842"/>
    </location>
</feature>
<feature type="region of interest" description="Disordered" evidence="10">
    <location>
        <begin position="3834"/>
        <end position="3859"/>
    </location>
</feature>
<dbReference type="InterPro" id="IPR012337">
    <property type="entry name" value="RNaseH-like_sf"/>
</dbReference>